<feature type="transmembrane region" description="Helical" evidence="5">
    <location>
        <begin position="310"/>
        <end position="332"/>
    </location>
</feature>
<sequence>MLTVFKRKSIWLAILVGTILIGLFAFAQVGARSSVKIRHLPVALVVADHGTQAKKVAHQLRRTNSESDAKIKWITVKKTADLTDGFANSRYYGALVIHNGFSADLQRQANYLKGQLITQKLTAMATKQPAVAMTAPFQQQKQLAKALTAQTPQAANVTLYVSQGNNITVANLLTTALPQLVTHLNQTLTGKYQQVANKANLTLTAANWSQLQTPIKSNLVKRNPVSEKQLSGMAPFIITILCWIGCLVSSLINWRDHISHESRRTDGRLSMTSVTSQLITGLLIAGGTALAIYSFVKLIYGMPIQDSTQFIWLTGGISFVFYLIQTAVLDLAGLKGWPLLLVIWIGSMGVITFVPQMLSNFYRQFVYNVTPIHFAYELINNQLYLQNAPITGAALTVMMIIGLSAIVLMYSSTLIKGRQPATEK</sequence>
<feature type="transmembrane region" description="Helical" evidence="5">
    <location>
        <begin position="339"/>
        <end position="358"/>
    </location>
</feature>
<organism evidence="6 7">
    <name type="scientific">Lactiplantibacillus mudanjiangensis</name>
    <dbReference type="NCBI Taxonomy" id="1296538"/>
    <lineage>
        <taxon>Bacteria</taxon>
        <taxon>Bacillati</taxon>
        <taxon>Bacillota</taxon>
        <taxon>Bacilli</taxon>
        <taxon>Lactobacillales</taxon>
        <taxon>Lactobacillaceae</taxon>
        <taxon>Lactiplantibacillus</taxon>
    </lineage>
</organism>
<evidence type="ECO:0000256" key="2">
    <source>
        <dbReference type="ARBA" id="ARBA00022692"/>
    </source>
</evidence>
<keyword evidence="3 5" id="KW-1133">Transmembrane helix</keyword>
<evidence type="ECO:0000313" key="7">
    <source>
        <dbReference type="Proteomes" id="UP000289996"/>
    </source>
</evidence>
<evidence type="ECO:0000256" key="1">
    <source>
        <dbReference type="ARBA" id="ARBA00004141"/>
    </source>
</evidence>
<reference evidence="6 7" key="1">
    <citation type="submission" date="2018-11" db="EMBL/GenBank/DDBJ databases">
        <authorList>
            <person name="Wuyts S."/>
        </authorList>
    </citation>
    <scope>NUCLEOTIDE SEQUENCE [LARGE SCALE GENOMIC DNA]</scope>
    <source>
        <strain evidence="6">Lactobacillus mudanjiangensis AMBF249</strain>
    </source>
</reference>
<dbReference type="AlphaFoldDB" id="A0A660DZN6"/>
<keyword evidence="2 5" id="KW-0812">Transmembrane</keyword>
<feature type="transmembrane region" description="Helical" evidence="5">
    <location>
        <begin position="390"/>
        <end position="410"/>
    </location>
</feature>
<dbReference type="RefSeq" id="WP_130851784.1">
    <property type="nucleotide sequence ID" value="NZ_UYIG01000113.1"/>
</dbReference>
<dbReference type="GO" id="GO:0016020">
    <property type="term" value="C:membrane"/>
    <property type="evidence" value="ECO:0007669"/>
    <property type="project" value="UniProtKB-SubCell"/>
</dbReference>
<dbReference type="EMBL" id="UYIG01000113">
    <property type="protein sequence ID" value="VDG28551.1"/>
    <property type="molecule type" value="Genomic_DNA"/>
</dbReference>
<dbReference type="PANTHER" id="PTHR43077:SF5">
    <property type="entry name" value="PHAGE INFECTION PROTEIN"/>
    <property type="match status" value="1"/>
</dbReference>
<comment type="subcellular location">
    <subcellularLocation>
        <location evidence="1">Membrane</location>
        <topology evidence="1">Multi-pass membrane protein</topology>
    </subcellularLocation>
</comment>
<feature type="transmembrane region" description="Helical" evidence="5">
    <location>
        <begin position="274"/>
        <end position="295"/>
    </location>
</feature>
<accession>A0A660DZN6</accession>
<feature type="transmembrane region" description="Helical" evidence="5">
    <location>
        <begin position="233"/>
        <end position="254"/>
    </location>
</feature>
<gene>
    <name evidence="6" type="ORF">MUDAN_MDHGFNIF_02981</name>
</gene>
<evidence type="ECO:0000256" key="5">
    <source>
        <dbReference type="SAM" id="Phobius"/>
    </source>
</evidence>
<dbReference type="Gene3D" id="3.40.1710.10">
    <property type="entry name" value="abc type-2 transporter like domain"/>
    <property type="match status" value="1"/>
</dbReference>
<dbReference type="Proteomes" id="UP000289996">
    <property type="component" value="Unassembled WGS sequence"/>
</dbReference>
<keyword evidence="7" id="KW-1185">Reference proteome</keyword>
<keyword evidence="4 5" id="KW-0472">Membrane</keyword>
<protein>
    <submittedName>
        <fullName evidence="6">Putative membrane protein [Lactobacillus plantarum ZJ316]</fullName>
    </submittedName>
</protein>
<dbReference type="InterPro" id="IPR051328">
    <property type="entry name" value="T7SS_ABC-Transporter"/>
</dbReference>
<evidence type="ECO:0000256" key="3">
    <source>
        <dbReference type="ARBA" id="ARBA00022989"/>
    </source>
</evidence>
<evidence type="ECO:0000256" key="4">
    <source>
        <dbReference type="ARBA" id="ARBA00023136"/>
    </source>
</evidence>
<dbReference type="OrthoDB" id="9811483at2"/>
<proteinExistence type="predicted"/>
<evidence type="ECO:0000313" key="6">
    <source>
        <dbReference type="EMBL" id="VDG28551.1"/>
    </source>
</evidence>
<dbReference type="PANTHER" id="PTHR43077">
    <property type="entry name" value="TRANSPORT PERMEASE YVFS-RELATED"/>
    <property type="match status" value="1"/>
</dbReference>
<name>A0A660DZN6_9LACO</name>